<dbReference type="InterPro" id="IPR009003">
    <property type="entry name" value="Peptidase_S1_PA"/>
</dbReference>
<protein>
    <submittedName>
        <fullName evidence="7">Streptogrisin-C (Serine protease C) (SGPC)</fullName>
        <ecNumber evidence="7">3.4.21.-</ecNumber>
    </submittedName>
</protein>
<keyword evidence="5" id="KW-1015">Disulfide bond</keyword>
<dbReference type="Gene3D" id="2.40.10.10">
    <property type="entry name" value="Trypsin-like serine proteases"/>
    <property type="match status" value="1"/>
</dbReference>
<dbReference type="PRINTS" id="PR00861">
    <property type="entry name" value="ALYTICPTASE"/>
</dbReference>
<dbReference type="AlphaFoldDB" id="W7IX11"/>
<keyword evidence="6" id="KW-0732">Signal</keyword>
<dbReference type="OrthoDB" id="8781117at2"/>
<dbReference type="eggNOG" id="COG3979">
    <property type="taxonomic scope" value="Bacteria"/>
</dbReference>
<proteinExistence type="inferred from homology"/>
<dbReference type="EMBL" id="AYXG01000116">
    <property type="protein sequence ID" value="EWC61357.1"/>
    <property type="molecule type" value="Genomic_DNA"/>
</dbReference>
<evidence type="ECO:0000256" key="4">
    <source>
        <dbReference type="ARBA" id="ARBA00022825"/>
    </source>
</evidence>
<dbReference type="InterPro" id="IPR001316">
    <property type="entry name" value="Pept_S1A_streptogrisin"/>
</dbReference>
<dbReference type="SUPFAM" id="SSF50494">
    <property type="entry name" value="Trypsin-like serine proteases"/>
    <property type="match status" value="1"/>
</dbReference>
<dbReference type="STRING" id="909613.UO65_3351"/>
<comment type="similarity">
    <text evidence="1">Belongs to the peptidase S1 family.</text>
</comment>
<dbReference type="InterPro" id="IPR043504">
    <property type="entry name" value="Peptidase_S1_PA_chymotrypsin"/>
</dbReference>
<keyword evidence="8" id="KW-1185">Reference proteome</keyword>
<evidence type="ECO:0000256" key="6">
    <source>
        <dbReference type="SAM" id="SignalP"/>
    </source>
</evidence>
<evidence type="ECO:0000313" key="8">
    <source>
        <dbReference type="Proteomes" id="UP000019277"/>
    </source>
</evidence>
<feature type="signal peptide" evidence="6">
    <location>
        <begin position="1"/>
        <end position="19"/>
    </location>
</feature>
<evidence type="ECO:0000313" key="7">
    <source>
        <dbReference type="EMBL" id="EWC61357.1"/>
    </source>
</evidence>
<evidence type="ECO:0000256" key="1">
    <source>
        <dbReference type="ARBA" id="ARBA00007664"/>
    </source>
</evidence>
<dbReference type="GO" id="GO:0004252">
    <property type="term" value="F:serine-type endopeptidase activity"/>
    <property type="evidence" value="ECO:0007669"/>
    <property type="project" value="InterPro"/>
</dbReference>
<evidence type="ECO:0000256" key="2">
    <source>
        <dbReference type="ARBA" id="ARBA00022670"/>
    </source>
</evidence>
<keyword evidence="4" id="KW-0720">Serine protease</keyword>
<dbReference type="Proteomes" id="UP000019277">
    <property type="component" value="Unassembled WGS sequence"/>
</dbReference>
<evidence type="ECO:0000256" key="3">
    <source>
        <dbReference type="ARBA" id="ARBA00022801"/>
    </source>
</evidence>
<dbReference type="CDD" id="cd21112">
    <property type="entry name" value="alphaLP-like"/>
    <property type="match status" value="1"/>
</dbReference>
<reference evidence="7 8" key="1">
    <citation type="journal article" date="2014" name="Genome Announc.">
        <title>Draft Genome Sequence of the Antitrypanosomally Active Sponge-Associated Bacterium Actinokineospora sp. Strain EG49.</title>
        <authorList>
            <person name="Harjes J."/>
            <person name="Ryu T."/>
            <person name="Abdelmohsen U.R."/>
            <person name="Moitinho-Silva L."/>
            <person name="Horn H."/>
            <person name="Ravasi T."/>
            <person name="Hentschel U."/>
        </authorList>
    </citation>
    <scope>NUCLEOTIDE SEQUENCE [LARGE SCALE GENOMIC DNA]</scope>
    <source>
        <strain evidence="7 8">EG49</strain>
    </source>
</reference>
<name>W7IX11_9PSEU</name>
<sequence length="191" mass="18764">MRVLIALLVVVLGAPVAAAAPTAAIVGGDTVLVNGVPCRVAFNAKTPANAHRVIVLGACTGSAQPVTAAVPPPGSTPTAQVRVGSRLVTVTGTRSPAIGSSVCTSSPTSGYRCGTVQAVNQTVNFPGGAITGLTRTNTCFEFGDAGSPVLAGTQAVGVLLAGSGNCTVGGTSYYVPINQVLSQNGLALYVG</sequence>
<feature type="chain" id="PRO_5004896052" evidence="6">
    <location>
        <begin position="20"/>
        <end position="191"/>
    </location>
</feature>
<dbReference type="RefSeq" id="WP_035283421.1">
    <property type="nucleotide sequence ID" value="NZ_AYXG01000116.1"/>
</dbReference>
<accession>W7IX11</accession>
<keyword evidence="2 7" id="KW-0645">Protease</keyword>
<gene>
    <name evidence="7" type="ORF">UO65_3351</name>
</gene>
<keyword evidence="3 7" id="KW-0378">Hydrolase</keyword>
<evidence type="ECO:0000256" key="5">
    <source>
        <dbReference type="ARBA" id="ARBA00023157"/>
    </source>
</evidence>
<dbReference type="EC" id="3.4.21.-" evidence="7"/>
<organism evidence="7 8">
    <name type="scientific">Actinokineospora spheciospongiae</name>
    <dbReference type="NCBI Taxonomy" id="909613"/>
    <lineage>
        <taxon>Bacteria</taxon>
        <taxon>Bacillati</taxon>
        <taxon>Actinomycetota</taxon>
        <taxon>Actinomycetes</taxon>
        <taxon>Pseudonocardiales</taxon>
        <taxon>Pseudonocardiaceae</taxon>
        <taxon>Actinokineospora</taxon>
    </lineage>
</organism>
<comment type="caution">
    <text evidence="7">The sequence shown here is derived from an EMBL/GenBank/DDBJ whole genome shotgun (WGS) entry which is preliminary data.</text>
</comment>
<dbReference type="GO" id="GO:0006508">
    <property type="term" value="P:proteolysis"/>
    <property type="evidence" value="ECO:0007669"/>
    <property type="project" value="UniProtKB-KW"/>
</dbReference>